<dbReference type="Pfam" id="PF00037">
    <property type="entry name" value="Fer4"/>
    <property type="match status" value="2"/>
</dbReference>
<comment type="caution">
    <text evidence="2">The sequence shown here is derived from an EMBL/GenBank/DDBJ whole genome shotgun (WGS) entry which is preliminary data.</text>
</comment>
<sequence>MKLAVASGKGGTGKTLVAVNLASVLAAEGPTTLVDCDVEAPNAHLFLRPELTEHEEVSKKVPVIDESRCTECGACTAACEFKALAFMAGRALVFEELCHGCGRCGLVCPSDAITEKEHPLGVIERGTAGDLAFAHGRLHIGEAMASPIIRELKRSLPETESIVLDTPPGTACPVISTLHGVDAVLLVTEPTPFGLHDLRAAVNVARMLELPAGVVINR</sequence>
<feature type="non-terminal residue" evidence="2">
    <location>
        <position position="218"/>
    </location>
</feature>
<evidence type="ECO:0000259" key="1">
    <source>
        <dbReference type="PROSITE" id="PS51379"/>
    </source>
</evidence>
<dbReference type="InterPro" id="IPR002586">
    <property type="entry name" value="CobQ/CobB/MinD/ParA_Nub-bd_dom"/>
</dbReference>
<dbReference type="Pfam" id="PF01656">
    <property type="entry name" value="CbiA"/>
    <property type="match status" value="1"/>
</dbReference>
<proteinExistence type="predicted"/>
<protein>
    <recommendedName>
        <fullName evidence="1">4Fe-4S ferredoxin-type domain-containing protein</fullName>
    </recommendedName>
</protein>
<dbReference type="PROSITE" id="PS51379">
    <property type="entry name" value="4FE4S_FER_2"/>
    <property type="match status" value="2"/>
</dbReference>
<organism evidence="2">
    <name type="scientific">marine sediment metagenome</name>
    <dbReference type="NCBI Taxonomy" id="412755"/>
    <lineage>
        <taxon>unclassified sequences</taxon>
        <taxon>metagenomes</taxon>
        <taxon>ecological metagenomes</taxon>
    </lineage>
</organism>
<dbReference type="InterPro" id="IPR017900">
    <property type="entry name" value="4Fe4S_Fe_S_CS"/>
</dbReference>
<feature type="domain" description="4Fe-4S ferredoxin-type" evidence="1">
    <location>
        <begin position="60"/>
        <end position="86"/>
    </location>
</feature>
<reference evidence="2" key="1">
    <citation type="journal article" date="2014" name="Front. Microbiol.">
        <title>High frequency of phylogenetically diverse reductive dehalogenase-homologous genes in deep subseafloor sedimentary metagenomes.</title>
        <authorList>
            <person name="Kawai M."/>
            <person name="Futagami T."/>
            <person name="Toyoda A."/>
            <person name="Takaki Y."/>
            <person name="Nishi S."/>
            <person name="Hori S."/>
            <person name="Arai W."/>
            <person name="Tsubouchi T."/>
            <person name="Morono Y."/>
            <person name="Uchiyama I."/>
            <person name="Ito T."/>
            <person name="Fujiyama A."/>
            <person name="Inagaki F."/>
            <person name="Takami H."/>
        </authorList>
    </citation>
    <scope>NUCLEOTIDE SEQUENCE</scope>
    <source>
        <strain evidence="2">Expedition CK06-06</strain>
    </source>
</reference>
<evidence type="ECO:0000313" key="2">
    <source>
        <dbReference type="EMBL" id="GAG12802.1"/>
    </source>
</evidence>
<dbReference type="SUPFAM" id="SSF54862">
    <property type="entry name" value="4Fe-4S ferredoxins"/>
    <property type="match status" value="1"/>
</dbReference>
<dbReference type="InterPro" id="IPR017896">
    <property type="entry name" value="4Fe4S_Fe-S-bd"/>
</dbReference>
<dbReference type="InterPro" id="IPR027417">
    <property type="entry name" value="P-loop_NTPase"/>
</dbReference>
<dbReference type="PANTHER" id="PTHR43063:SF1">
    <property type="entry name" value="4FE-4S CLUSTER CONTAINING PARA FAMILY ATPASE PROTEIN"/>
    <property type="match status" value="1"/>
</dbReference>
<feature type="domain" description="4Fe-4S ferredoxin-type" evidence="1">
    <location>
        <begin position="89"/>
        <end position="118"/>
    </location>
</feature>
<name>X0VNR6_9ZZZZ</name>
<dbReference type="Gene3D" id="3.30.70.20">
    <property type="match status" value="1"/>
</dbReference>
<dbReference type="EMBL" id="BARS01024901">
    <property type="protein sequence ID" value="GAG12802.1"/>
    <property type="molecule type" value="Genomic_DNA"/>
</dbReference>
<dbReference type="AlphaFoldDB" id="X0VNR6"/>
<dbReference type="PROSITE" id="PS00198">
    <property type="entry name" value="4FE4S_FER_1"/>
    <property type="match status" value="2"/>
</dbReference>
<dbReference type="PANTHER" id="PTHR43063">
    <property type="entry name" value="4FE-4S CLUSTER CONTAINING PARA FAMILY ATPASE PROTEIN"/>
    <property type="match status" value="1"/>
</dbReference>
<dbReference type="Gene3D" id="3.40.50.300">
    <property type="entry name" value="P-loop containing nucleotide triphosphate hydrolases"/>
    <property type="match status" value="1"/>
</dbReference>
<accession>X0VNR6</accession>
<gene>
    <name evidence="2" type="ORF">S01H1_39457</name>
</gene>
<dbReference type="SUPFAM" id="SSF52540">
    <property type="entry name" value="P-loop containing nucleoside triphosphate hydrolases"/>
    <property type="match status" value="1"/>
</dbReference>